<dbReference type="SUPFAM" id="SSF81648">
    <property type="entry name" value="a domain/subunit of cytochrome bc1 complex (Ubiquinol-cytochrome c reductase)"/>
    <property type="match status" value="1"/>
</dbReference>
<dbReference type="GO" id="GO:0005743">
    <property type="term" value="C:mitochondrial inner membrane"/>
    <property type="evidence" value="ECO:0007669"/>
    <property type="project" value="UniProtKB-SubCell"/>
</dbReference>
<accession>Q1MWE8</accession>
<dbReference type="InterPro" id="IPR005797">
    <property type="entry name" value="Cyt_b/b6_N"/>
</dbReference>
<feature type="transmembrane region" description="Helical" evidence="20">
    <location>
        <begin position="346"/>
        <end position="372"/>
    </location>
</feature>
<comment type="subunit">
    <text evidence="3">The cytochrome bc1 complex contains 11 subunits: 3 respiratory subunits (MT-CYB, CYC1 and UQCRFS1), 2 core proteins (UQCRC1 and UQCRC2) and 6 low-molecular weight proteins (UQCRH/QCR6, UQCRB/QCR7, UQCRQ/QCR8, UQCR10/QCR9, UQCR11/QCR10 and a cleavage product of UQCRFS1). This cytochrome bc1 complex then forms a dimer.</text>
</comment>
<evidence type="ECO:0000256" key="7">
    <source>
        <dbReference type="ARBA" id="ARBA00022660"/>
    </source>
</evidence>
<keyword evidence="7 20" id="KW-0679">Respiratory chain</keyword>
<feature type="binding site" description="axial binding residue" evidence="19">
    <location>
        <position position="83"/>
    </location>
    <ligand>
        <name>heme b</name>
        <dbReference type="ChEBI" id="CHEBI:60344"/>
        <label>b562</label>
    </ligand>
    <ligandPart>
        <name>Fe</name>
        <dbReference type="ChEBI" id="CHEBI:18248"/>
    </ligandPart>
</feature>
<evidence type="ECO:0000256" key="20">
    <source>
        <dbReference type="RuleBase" id="RU362117"/>
    </source>
</evidence>
<dbReference type="FunFam" id="1.20.810.10:FF:000002">
    <property type="entry name" value="Cytochrome b"/>
    <property type="match status" value="1"/>
</dbReference>
<dbReference type="PROSITE" id="PS51002">
    <property type="entry name" value="CYTB_NTER"/>
    <property type="match status" value="1"/>
</dbReference>
<feature type="binding site" description="axial binding residue" evidence="19">
    <location>
        <position position="196"/>
    </location>
    <ligand>
        <name>heme b</name>
        <dbReference type="ChEBI" id="CHEBI:60344"/>
        <label>b566</label>
    </ligand>
    <ligandPart>
        <name>Fe</name>
        <dbReference type="ChEBI" id="CHEBI:18248"/>
    </ligandPart>
</feature>
<dbReference type="InterPro" id="IPR005798">
    <property type="entry name" value="Cyt_b/b6_C"/>
</dbReference>
<evidence type="ECO:0000259" key="21">
    <source>
        <dbReference type="PROSITE" id="PS51002"/>
    </source>
</evidence>
<feature type="transmembrane region" description="Helical" evidence="20">
    <location>
        <begin position="229"/>
        <end position="246"/>
    </location>
</feature>
<evidence type="ECO:0000256" key="13">
    <source>
        <dbReference type="ARBA" id="ARBA00023004"/>
    </source>
</evidence>
<gene>
    <name evidence="23" type="primary">cytb</name>
</gene>
<evidence type="ECO:0000256" key="11">
    <source>
        <dbReference type="ARBA" id="ARBA00022982"/>
    </source>
</evidence>
<dbReference type="Pfam" id="PF00033">
    <property type="entry name" value="Cytochrome_B"/>
    <property type="match status" value="1"/>
</dbReference>
<evidence type="ECO:0000256" key="9">
    <source>
        <dbReference type="ARBA" id="ARBA00022723"/>
    </source>
</evidence>
<keyword evidence="11 20" id="KW-0249">Electron transport</keyword>
<dbReference type="InterPro" id="IPR030689">
    <property type="entry name" value="Cytochrome_b"/>
</dbReference>
<keyword evidence="10" id="KW-0999">Mitochondrion inner membrane</keyword>
<keyword evidence="12 20" id="KW-1133">Transmembrane helix</keyword>
<feature type="binding site" evidence="18">
    <location>
        <position position="201"/>
    </location>
    <ligand>
        <name>a ubiquinone</name>
        <dbReference type="ChEBI" id="CHEBI:16389"/>
    </ligand>
</feature>
<evidence type="ECO:0000256" key="2">
    <source>
        <dbReference type="ARBA" id="ARBA00004448"/>
    </source>
</evidence>
<keyword evidence="13 19" id="KW-0408">Iron</keyword>
<evidence type="ECO:0000256" key="1">
    <source>
        <dbReference type="ARBA" id="ARBA00002566"/>
    </source>
</evidence>
<evidence type="ECO:0000256" key="18">
    <source>
        <dbReference type="PIRSR" id="PIRSR038885-1"/>
    </source>
</evidence>
<evidence type="ECO:0000256" key="10">
    <source>
        <dbReference type="ARBA" id="ARBA00022792"/>
    </source>
</evidence>
<keyword evidence="15 20" id="KW-0496">Mitochondrion</keyword>
<dbReference type="CTD" id="4519"/>
<dbReference type="InterPro" id="IPR036150">
    <property type="entry name" value="Cyt_b/b6_C_sf"/>
</dbReference>
<feature type="transmembrane region" description="Helical" evidence="20">
    <location>
        <begin position="288"/>
        <end position="308"/>
    </location>
</feature>
<feature type="transmembrane region" description="Helical" evidence="20">
    <location>
        <begin position="30"/>
        <end position="52"/>
    </location>
</feature>
<comment type="subcellular location">
    <subcellularLocation>
        <location evidence="2">Mitochondrion inner membrane</location>
        <topology evidence="2">Multi-pass membrane protein</topology>
    </subcellularLocation>
</comment>
<evidence type="ECO:0000256" key="3">
    <source>
        <dbReference type="ARBA" id="ARBA00011088"/>
    </source>
</evidence>
<geneLocation type="mitochondrion" evidence="23"/>
<dbReference type="AlphaFoldDB" id="Q1MWE8"/>
<dbReference type="GO" id="GO:0046872">
    <property type="term" value="F:metal ion binding"/>
    <property type="evidence" value="ECO:0007669"/>
    <property type="project" value="UniProtKB-UniRule"/>
</dbReference>
<keyword evidence="8 20" id="KW-0812">Transmembrane</keyword>
<dbReference type="GO" id="GO:0016491">
    <property type="term" value="F:oxidoreductase activity"/>
    <property type="evidence" value="ECO:0007669"/>
    <property type="project" value="UniProtKB-UniRule"/>
</dbReference>
<feature type="transmembrane region" description="Helical" evidence="20">
    <location>
        <begin position="113"/>
        <end position="133"/>
    </location>
</feature>
<comment type="cofactor">
    <cofactor evidence="19">
        <name>heme</name>
        <dbReference type="ChEBI" id="CHEBI:30413"/>
    </cofactor>
    <text evidence="19">Binds 2 heme groups non-covalently.</text>
</comment>
<dbReference type="Pfam" id="PF00032">
    <property type="entry name" value="Cytochrom_B_C"/>
    <property type="match status" value="1"/>
</dbReference>
<evidence type="ECO:0000256" key="8">
    <source>
        <dbReference type="ARBA" id="ARBA00022692"/>
    </source>
</evidence>
<evidence type="ECO:0000256" key="17">
    <source>
        <dbReference type="ARBA" id="ARBA00061233"/>
    </source>
</evidence>
<sequence>MNNLRKTHPLIKIINHSFIDLPAPSNISAWWNFGSLLGACLLIQILTGLFLAMHYTSDTSTAFSSVAHICRDVNYGWFIRNLHANGASMFFMCLFLHVGRGIYYGSYLYKETWNIGVILLLTVMATAFVGYVLPWGQMSFWGATVITNLLSAIPYVGTTLVEWIWGGFSVDKATLTRFFAFHFILPFIITALVLVHLLFLHETGSNNPSGIDPNADKIPFHPYYTIKDALGLMLMLFVLLSLALFSPDMLGDPDNFSPANPLNTPPHIKPEWYFLFAYAILRSIPNKLGGVLALLASILILLIIPLLHTSKQRSLIFRPISQTLFWILTANLITLTWIGGQPVEQPFIIIGQLASISYFLLIIILMPLAGLFENYMLEPKW</sequence>
<feature type="binding site" description="axial binding residue" evidence="19">
    <location>
        <position position="97"/>
    </location>
    <ligand>
        <name>heme b</name>
        <dbReference type="ChEBI" id="CHEBI:60344"/>
        <label>b566</label>
    </ligand>
    <ligandPart>
        <name>Fe</name>
        <dbReference type="ChEBI" id="CHEBI:18248"/>
    </ligandPart>
</feature>
<evidence type="ECO:0000256" key="14">
    <source>
        <dbReference type="ARBA" id="ARBA00023075"/>
    </source>
</evidence>
<dbReference type="EMBL" id="AB241056">
    <property type="protein sequence ID" value="BAE94018.1"/>
    <property type="molecule type" value="Genomic_DNA"/>
</dbReference>
<evidence type="ECO:0000256" key="12">
    <source>
        <dbReference type="ARBA" id="ARBA00022989"/>
    </source>
</evidence>
<keyword evidence="6 19" id="KW-0349">Heme</keyword>
<comment type="function">
    <text evidence="1 20">Component of the ubiquinol-cytochrome c reductase complex (complex III or cytochrome b-c1 complex) that is part of the mitochondrial respiratory chain. The b-c1 complex mediates electron transfer from ubiquinol to cytochrome c. Contributes to the generation of a proton gradient across the mitochondrial membrane that is then used for ATP synthesis.</text>
</comment>
<name>Q1MWE8_LAGHI</name>
<dbReference type="InterPro" id="IPR048260">
    <property type="entry name" value="Cytochrome_b_C_euk/bac"/>
</dbReference>
<dbReference type="GO" id="GO:0006122">
    <property type="term" value="P:mitochondrial electron transport, ubiquinol to cytochrome c"/>
    <property type="evidence" value="ECO:0007669"/>
    <property type="project" value="TreeGrafter"/>
</dbReference>
<dbReference type="InterPro" id="IPR048259">
    <property type="entry name" value="Cytochrome_b_N_euk/bac"/>
</dbReference>
<comment type="similarity">
    <text evidence="17 20">Belongs to the cytochrome b family.</text>
</comment>
<evidence type="ECO:0000256" key="6">
    <source>
        <dbReference type="ARBA" id="ARBA00022617"/>
    </source>
</evidence>
<feature type="transmembrane region" description="Helical" evidence="20">
    <location>
        <begin position="178"/>
        <end position="200"/>
    </location>
</feature>
<dbReference type="GO" id="GO:0045275">
    <property type="term" value="C:respiratory chain complex III"/>
    <property type="evidence" value="ECO:0007669"/>
    <property type="project" value="InterPro"/>
</dbReference>
<dbReference type="PANTHER" id="PTHR19271">
    <property type="entry name" value="CYTOCHROME B"/>
    <property type="match status" value="1"/>
</dbReference>
<evidence type="ECO:0000256" key="16">
    <source>
        <dbReference type="ARBA" id="ARBA00023136"/>
    </source>
</evidence>
<dbReference type="GeneID" id="4108351"/>
<dbReference type="PIRSF" id="PIRSF038885">
    <property type="entry name" value="COB"/>
    <property type="match status" value="1"/>
</dbReference>
<evidence type="ECO:0000256" key="5">
    <source>
        <dbReference type="ARBA" id="ARBA00022448"/>
    </source>
</evidence>
<evidence type="ECO:0000256" key="4">
    <source>
        <dbReference type="ARBA" id="ARBA00013531"/>
    </source>
</evidence>
<dbReference type="PROSITE" id="PS51003">
    <property type="entry name" value="CYTB_CTER"/>
    <property type="match status" value="1"/>
</dbReference>
<organism evidence="23">
    <name type="scientific">Lagorchestes hirsutus</name>
    <name type="common">Rufous hare-wallaby</name>
    <name type="synonym">Western hare-wallaby</name>
    <dbReference type="NCBI Taxonomy" id="65632"/>
    <lineage>
        <taxon>Eukaryota</taxon>
        <taxon>Metazoa</taxon>
        <taxon>Chordata</taxon>
        <taxon>Craniata</taxon>
        <taxon>Vertebrata</taxon>
        <taxon>Euteleostomi</taxon>
        <taxon>Mammalia</taxon>
        <taxon>Metatheria</taxon>
        <taxon>Diprotodontia</taxon>
        <taxon>Macropodidae</taxon>
        <taxon>Lagorchestes</taxon>
    </lineage>
</organism>
<feature type="domain" description="Cytochrome b/b6 N-terminal region profile" evidence="21">
    <location>
        <begin position="1"/>
        <end position="209"/>
    </location>
</feature>
<evidence type="ECO:0000259" key="22">
    <source>
        <dbReference type="PROSITE" id="PS51003"/>
    </source>
</evidence>
<feature type="transmembrane region" description="Helical" evidence="20">
    <location>
        <begin position="320"/>
        <end position="340"/>
    </location>
</feature>
<reference evidence="23" key="1">
    <citation type="journal article" date="2006" name="Genes Genet. Syst.">
        <title>Phylogenetic analysis of diprotodontian marsupials based on complete mitochondrial genomes.</title>
        <authorList>
            <person name="Munemasa M."/>
            <person name="Nikaido M."/>
            <person name="Donnellan S."/>
            <person name="Austin C.C."/>
            <person name="Okada N."/>
            <person name="Hasegawa M."/>
        </authorList>
    </citation>
    <scope>NUCLEOTIDE SEQUENCE</scope>
    <source>
        <tissue evidence="23">Liver</tissue>
    </source>
</reference>
<dbReference type="GO" id="GO:0008121">
    <property type="term" value="F:quinol-cytochrome-c reductase activity"/>
    <property type="evidence" value="ECO:0007669"/>
    <property type="project" value="InterPro"/>
</dbReference>
<dbReference type="CDD" id="cd00290">
    <property type="entry name" value="cytochrome_b_C"/>
    <property type="match status" value="1"/>
</dbReference>
<dbReference type="Gene3D" id="1.20.810.10">
    <property type="entry name" value="Cytochrome Bc1 Complex, Chain C"/>
    <property type="match status" value="1"/>
</dbReference>
<evidence type="ECO:0000256" key="19">
    <source>
        <dbReference type="PIRSR" id="PIRSR038885-2"/>
    </source>
</evidence>
<evidence type="ECO:0000256" key="15">
    <source>
        <dbReference type="ARBA" id="ARBA00023128"/>
    </source>
</evidence>
<proteinExistence type="inferred from homology"/>
<dbReference type="RefSeq" id="YP_637061.1">
    <property type="nucleotide sequence ID" value="NC_008136.1"/>
</dbReference>
<keyword evidence="5 20" id="KW-0813">Transport</keyword>
<feature type="domain" description="Cytochrome b/b6 C-terminal region profile" evidence="22">
    <location>
        <begin position="210"/>
        <end position="380"/>
    </location>
</feature>
<dbReference type="InterPro" id="IPR016174">
    <property type="entry name" value="Di-haem_cyt_TM"/>
</dbReference>
<keyword evidence="9 19" id="KW-0479">Metal-binding</keyword>
<dbReference type="InterPro" id="IPR027387">
    <property type="entry name" value="Cytb/b6-like_sf"/>
</dbReference>
<feature type="transmembrane region" description="Helical" evidence="20">
    <location>
        <begin position="145"/>
        <end position="166"/>
    </location>
</feature>
<protein>
    <recommendedName>
        <fullName evidence="4 20">Cytochrome b</fullName>
    </recommendedName>
</protein>
<keyword evidence="14" id="KW-0830">Ubiquinone</keyword>
<dbReference type="SUPFAM" id="SSF81342">
    <property type="entry name" value="Transmembrane di-heme cytochromes"/>
    <property type="match status" value="1"/>
</dbReference>
<feature type="binding site" description="axial binding residue" evidence="19">
    <location>
        <position position="182"/>
    </location>
    <ligand>
        <name>heme b</name>
        <dbReference type="ChEBI" id="CHEBI:60344"/>
        <label>b562</label>
    </ligand>
    <ligandPart>
        <name>Fe</name>
        <dbReference type="ChEBI" id="CHEBI:18248"/>
    </ligandPart>
</feature>
<feature type="transmembrane region" description="Helical" evidence="20">
    <location>
        <begin position="89"/>
        <end position="107"/>
    </location>
</feature>
<keyword evidence="16 20" id="KW-0472">Membrane</keyword>
<dbReference type="PANTHER" id="PTHR19271:SF16">
    <property type="entry name" value="CYTOCHROME B"/>
    <property type="match status" value="1"/>
</dbReference>
<evidence type="ECO:0000313" key="23">
    <source>
        <dbReference type="EMBL" id="BAE94018.1"/>
    </source>
</evidence>
<comment type="cofactor">
    <cofactor evidence="20">
        <name>heme b</name>
        <dbReference type="ChEBI" id="CHEBI:60344"/>
    </cofactor>
    <text evidence="20">Binds 2 heme groups non-covalently.</text>
</comment>
<dbReference type="CDD" id="cd00284">
    <property type="entry name" value="Cytochrome_b_N"/>
    <property type="match status" value="1"/>
</dbReference>